<protein>
    <recommendedName>
        <fullName evidence="1">Segregation and condensation protein A</fullName>
    </recommendedName>
</protein>
<accession>A0A7C4Y3X0</accession>
<dbReference type="AlphaFoldDB" id="A0A7C4Y3X0"/>
<name>A0A7C4Y3X0_UNCW3</name>
<dbReference type="Pfam" id="PF02616">
    <property type="entry name" value="SMC_ScpA"/>
    <property type="match status" value="1"/>
</dbReference>
<dbReference type="Gene3D" id="6.10.250.2410">
    <property type="match status" value="1"/>
</dbReference>
<dbReference type="PANTHER" id="PTHR33969">
    <property type="entry name" value="SEGREGATION AND CONDENSATION PROTEIN A"/>
    <property type="match status" value="1"/>
</dbReference>
<comment type="caution">
    <text evidence="2">The sequence shown here is derived from an EMBL/GenBank/DDBJ whole genome shotgun (WGS) entry which is preliminary data.</text>
</comment>
<organism evidence="2">
    <name type="scientific">candidate division WOR-3 bacterium</name>
    <dbReference type="NCBI Taxonomy" id="2052148"/>
    <lineage>
        <taxon>Bacteria</taxon>
        <taxon>Bacteria division WOR-3</taxon>
    </lineage>
</organism>
<proteinExistence type="predicted"/>
<dbReference type="InterPro" id="IPR003768">
    <property type="entry name" value="ScpA"/>
</dbReference>
<dbReference type="PANTHER" id="PTHR33969:SF2">
    <property type="entry name" value="SEGREGATION AND CONDENSATION PROTEIN A"/>
    <property type="match status" value="1"/>
</dbReference>
<evidence type="ECO:0000313" key="2">
    <source>
        <dbReference type="EMBL" id="HGW91001.1"/>
    </source>
</evidence>
<dbReference type="EMBL" id="DTHG01000005">
    <property type="protein sequence ID" value="HGW91001.1"/>
    <property type="molecule type" value="Genomic_DNA"/>
</dbReference>
<sequence>MEFITNIEEFEGPVDLLLYLVKKEEVDIVSFPLSKITREYLNFLNGLENIDFDDAGDFIKFAATLVELKAKSLTSEKNNGEVEEFDQFKNNLLLYKKFVERAEYLKEKENISSLMFKRPKFEEYHRINTNINELLDCLKMIKRYEKFNPPTSIIWHIERIIHKLKLKIEKLNFFPLWKSMKETSYPEKVGTFFGLLEVIREGFARAIQHERFGEIWVRKR</sequence>
<gene>
    <name evidence="2" type="ORF">ENV67_00465</name>
</gene>
<reference evidence="2" key="1">
    <citation type="journal article" date="2020" name="mSystems">
        <title>Genome- and Community-Level Interaction Insights into Carbon Utilization and Element Cycling Functions of Hydrothermarchaeota in Hydrothermal Sediment.</title>
        <authorList>
            <person name="Zhou Z."/>
            <person name="Liu Y."/>
            <person name="Xu W."/>
            <person name="Pan J."/>
            <person name="Luo Z.H."/>
            <person name="Li M."/>
        </authorList>
    </citation>
    <scope>NUCLEOTIDE SEQUENCE [LARGE SCALE GENOMIC DNA]</scope>
    <source>
        <strain evidence="2">SpSt-780</strain>
    </source>
</reference>
<evidence type="ECO:0000256" key="1">
    <source>
        <dbReference type="ARBA" id="ARBA00044777"/>
    </source>
</evidence>